<dbReference type="PANTHER" id="PTHR48095">
    <property type="entry name" value="PYRUVATE CARBOXYLASE SUBUNIT A"/>
    <property type="match status" value="1"/>
</dbReference>
<dbReference type="InterPro" id="IPR005482">
    <property type="entry name" value="Biotin_COase_C"/>
</dbReference>
<evidence type="ECO:0000256" key="5">
    <source>
        <dbReference type="ARBA" id="ARBA00022840"/>
    </source>
</evidence>
<organism evidence="12 13">
    <name type="scientific">Liquorilactobacillus satsumensis DSM 16230 = JCM 12392</name>
    <dbReference type="NCBI Taxonomy" id="1423801"/>
    <lineage>
        <taxon>Bacteria</taxon>
        <taxon>Bacillati</taxon>
        <taxon>Bacillota</taxon>
        <taxon>Bacilli</taxon>
        <taxon>Lactobacillales</taxon>
        <taxon>Lactobacillaceae</taxon>
        <taxon>Liquorilactobacillus</taxon>
    </lineage>
</organism>
<evidence type="ECO:0000256" key="1">
    <source>
        <dbReference type="ARBA" id="ARBA00003761"/>
    </source>
</evidence>
<evidence type="ECO:0000313" key="12">
    <source>
        <dbReference type="EMBL" id="KRL96937.1"/>
    </source>
</evidence>
<dbReference type="SUPFAM" id="SSF51246">
    <property type="entry name" value="Rudiment single hybrid motif"/>
    <property type="match status" value="1"/>
</dbReference>
<dbReference type="PANTHER" id="PTHR48095:SF2">
    <property type="entry name" value="BIOTIN CARBOXYLASE, CHLOROPLASTIC"/>
    <property type="match status" value="1"/>
</dbReference>
<dbReference type="InterPro" id="IPR016185">
    <property type="entry name" value="PreATP-grasp_dom_sf"/>
</dbReference>
<evidence type="ECO:0000256" key="6">
    <source>
        <dbReference type="ARBA" id="ARBA00023211"/>
    </source>
</evidence>
<evidence type="ECO:0000256" key="8">
    <source>
        <dbReference type="ARBA" id="ARBA00048600"/>
    </source>
</evidence>
<evidence type="ECO:0000256" key="3">
    <source>
        <dbReference type="ARBA" id="ARBA00022598"/>
    </source>
</evidence>
<dbReference type="SUPFAM" id="SSF56059">
    <property type="entry name" value="Glutathione synthetase ATP-binding domain-like"/>
    <property type="match status" value="1"/>
</dbReference>
<comment type="function">
    <text evidence="1">This protein is a component of the acetyl coenzyme A carboxylase complex; first, biotin carboxylase catalyzes the carboxylation of the carrier protein and then the transcarboxylase transfers the carboxyl group to form malonyl-CoA.</text>
</comment>
<dbReference type="InterPro" id="IPR011764">
    <property type="entry name" value="Biotin_carboxylation_dom"/>
</dbReference>
<dbReference type="FunFam" id="3.30.1490.20:FF:000003">
    <property type="entry name" value="acetyl-CoA carboxylase isoform X1"/>
    <property type="match status" value="1"/>
</dbReference>
<dbReference type="PROSITE" id="PS50979">
    <property type="entry name" value="BC"/>
    <property type="match status" value="1"/>
</dbReference>
<dbReference type="GO" id="GO:0004075">
    <property type="term" value="F:biotin carboxylase activity"/>
    <property type="evidence" value="ECO:0007669"/>
    <property type="project" value="UniProtKB-EC"/>
</dbReference>
<keyword evidence="13" id="KW-1185">Reference proteome</keyword>
<feature type="domain" description="ATP-grasp" evidence="10">
    <location>
        <begin position="119"/>
        <end position="316"/>
    </location>
</feature>
<dbReference type="SMART" id="SM00878">
    <property type="entry name" value="Biotin_carb_C"/>
    <property type="match status" value="1"/>
</dbReference>
<dbReference type="InterPro" id="IPR011054">
    <property type="entry name" value="Rudment_hybrid_motif"/>
</dbReference>
<dbReference type="NCBIfam" id="NF006367">
    <property type="entry name" value="PRK08591.1"/>
    <property type="match status" value="1"/>
</dbReference>
<dbReference type="EMBL" id="AZFQ01000054">
    <property type="protein sequence ID" value="KRL96937.1"/>
    <property type="molecule type" value="Genomic_DNA"/>
</dbReference>
<evidence type="ECO:0000259" key="10">
    <source>
        <dbReference type="PROSITE" id="PS50975"/>
    </source>
</evidence>
<comment type="catalytic activity">
    <reaction evidence="8">
        <text>N(6)-biotinyl-L-lysyl-[protein] + hydrogencarbonate + ATP = N(6)-carboxybiotinyl-L-lysyl-[protein] + ADP + phosphate + H(+)</text>
        <dbReference type="Rhea" id="RHEA:13501"/>
        <dbReference type="Rhea" id="RHEA-COMP:10505"/>
        <dbReference type="Rhea" id="RHEA-COMP:10506"/>
        <dbReference type="ChEBI" id="CHEBI:15378"/>
        <dbReference type="ChEBI" id="CHEBI:17544"/>
        <dbReference type="ChEBI" id="CHEBI:30616"/>
        <dbReference type="ChEBI" id="CHEBI:43474"/>
        <dbReference type="ChEBI" id="CHEBI:83144"/>
        <dbReference type="ChEBI" id="CHEBI:83145"/>
        <dbReference type="ChEBI" id="CHEBI:456216"/>
        <dbReference type="EC" id="6.3.4.14"/>
    </reaction>
</comment>
<reference evidence="12 13" key="1">
    <citation type="journal article" date="2015" name="Genome Announc.">
        <title>Expanding the biotechnology potential of lactobacilli through comparative genomics of 213 strains and associated genera.</title>
        <authorList>
            <person name="Sun Z."/>
            <person name="Harris H.M."/>
            <person name="McCann A."/>
            <person name="Guo C."/>
            <person name="Argimon S."/>
            <person name="Zhang W."/>
            <person name="Yang X."/>
            <person name="Jeffery I.B."/>
            <person name="Cooney J.C."/>
            <person name="Kagawa T.F."/>
            <person name="Liu W."/>
            <person name="Song Y."/>
            <person name="Salvetti E."/>
            <person name="Wrobel A."/>
            <person name="Rasinkangas P."/>
            <person name="Parkhill J."/>
            <person name="Rea M.C."/>
            <person name="O'Sullivan O."/>
            <person name="Ritari J."/>
            <person name="Douillard F.P."/>
            <person name="Paul Ross R."/>
            <person name="Yang R."/>
            <person name="Briner A.E."/>
            <person name="Felis G.E."/>
            <person name="de Vos W.M."/>
            <person name="Barrangou R."/>
            <person name="Klaenhammer T.R."/>
            <person name="Caufield P.W."/>
            <person name="Cui Y."/>
            <person name="Zhang H."/>
            <person name="O'Toole P.W."/>
        </authorList>
    </citation>
    <scope>NUCLEOTIDE SEQUENCE [LARGE SCALE GENOMIC DNA]</scope>
    <source>
        <strain evidence="12 13">DSM 16230</strain>
    </source>
</reference>
<dbReference type="PROSITE" id="PS00866">
    <property type="entry name" value="CPSASE_1"/>
    <property type="match status" value="1"/>
</dbReference>
<protein>
    <recommendedName>
        <fullName evidence="2">biotin carboxylase</fullName>
        <ecNumber evidence="2">6.3.4.14</ecNumber>
    </recommendedName>
</protein>
<dbReference type="EC" id="6.3.4.14" evidence="2"/>
<dbReference type="PROSITE" id="PS50975">
    <property type="entry name" value="ATP_GRASP"/>
    <property type="match status" value="1"/>
</dbReference>
<keyword evidence="5 9" id="KW-0067">ATP-binding</keyword>
<evidence type="ECO:0000259" key="11">
    <source>
        <dbReference type="PROSITE" id="PS50979"/>
    </source>
</evidence>
<dbReference type="PATRIC" id="fig|1423801.4.peg.1921"/>
<dbReference type="Proteomes" id="UP000051166">
    <property type="component" value="Unassembled WGS sequence"/>
</dbReference>
<dbReference type="GO" id="GO:0005524">
    <property type="term" value="F:ATP binding"/>
    <property type="evidence" value="ECO:0007669"/>
    <property type="project" value="UniProtKB-UniRule"/>
</dbReference>
<dbReference type="PROSITE" id="PS00867">
    <property type="entry name" value="CPSASE_2"/>
    <property type="match status" value="1"/>
</dbReference>
<keyword evidence="7" id="KW-0092">Biotin</keyword>
<proteinExistence type="predicted"/>
<evidence type="ECO:0000256" key="2">
    <source>
        <dbReference type="ARBA" id="ARBA00013263"/>
    </source>
</evidence>
<keyword evidence="3" id="KW-0436">Ligase</keyword>
<dbReference type="AlphaFoldDB" id="A0A0R1UUU6"/>
<dbReference type="Pfam" id="PF02785">
    <property type="entry name" value="Biotin_carb_C"/>
    <property type="match status" value="1"/>
</dbReference>
<comment type="caution">
    <text evidence="12">The sequence shown here is derived from an EMBL/GenBank/DDBJ whole genome shotgun (WGS) entry which is preliminary data.</text>
</comment>
<dbReference type="GO" id="GO:0046872">
    <property type="term" value="F:metal ion binding"/>
    <property type="evidence" value="ECO:0007669"/>
    <property type="project" value="InterPro"/>
</dbReference>
<feature type="domain" description="Biotin carboxylation" evidence="11">
    <location>
        <begin position="1"/>
        <end position="437"/>
    </location>
</feature>
<accession>A0A0R1UUU6</accession>
<dbReference type="Pfam" id="PF00289">
    <property type="entry name" value="Biotin_carb_N"/>
    <property type="match status" value="1"/>
</dbReference>
<sequence length="438" mass="47825">MKKVLIANRGEIAVRVIRACRQLNLKTVAVYSTADRTALHVQLADEACCIGPAAPKQSYLNMNAIITAAKLTNADAIHPGYGFLSENAVFAQLCAEHNLTFIGPSAHVIALMGEKARARETMQAAGVPVVPGSKTEFNDQQQGLQAAIALGFPVMLKASAGGGGKGMRIISHEDQFKESFTLAQNEALHAFNDNHMYLEKYLPHPRHIEVQVFADKFGNAVALGERDCTLQQHHQKVIEEAPATILKPATRAQMFAVSVKAAQEIGYVGAGTMEFLLDDPDHFYFMEMNTRIQVEHPVTELTSGLDLVTLQLRIAAGEKLPSTINHKIAQGFALECRINARTAGKIQALHLPAGYGIRTDSALYQGYQVPPNYDSMIAKIIAFGPKRQTVIQMMLNALDETVISGPQTNLDFLMQLLAEPAFLANTTDINWLDHLTAN</sequence>
<dbReference type="Pfam" id="PF02786">
    <property type="entry name" value="CPSase_L_D2"/>
    <property type="match status" value="1"/>
</dbReference>
<gene>
    <name evidence="12" type="ORF">FD50_GL001879</name>
</gene>
<keyword evidence="6" id="KW-0464">Manganese</keyword>
<keyword evidence="4 9" id="KW-0547">Nucleotide-binding</keyword>
<dbReference type="STRING" id="1423801.FD50_GL001879"/>
<dbReference type="Gene3D" id="3.30.470.20">
    <property type="entry name" value="ATP-grasp fold, B domain"/>
    <property type="match status" value="1"/>
</dbReference>
<dbReference type="FunFam" id="3.40.50.20:FF:000010">
    <property type="entry name" value="Propionyl-CoA carboxylase subunit alpha"/>
    <property type="match status" value="1"/>
</dbReference>
<dbReference type="InterPro" id="IPR005479">
    <property type="entry name" value="CPAse_ATP-bd"/>
</dbReference>
<evidence type="ECO:0000256" key="4">
    <source>
        <dbReference type="ARBA" id="ARBA00022741"/>
    </source>
</evidence>
<dbReference type="SUPFAM" id="SSF52440">
    <property type="entry name" value="PreATP-grasp domain"/>
    <property type="match status" value="1"/>
</dbReference>
<dbReference type="GeneID" id="98309109"/>
<evidence type="ECO:0000256" key="9">
    <source>
        <dbReference type="PROSITE-ProRule" id="PRU00409"/>
    </source>
</evidence>
<dbReference type="InterPro" id="IPR051602">
    <property type="entry name" value="ACC_Biotin_Carboxylase"/>
</dbReference>
<name>A0A0R1UUU6_9LACO</name>
<dbReference type="InterPro" id="IPR011761">
    <property type="entry name" value="ATP-grasp"/>
</dbReference>
<evidence type="ECO:0000313" key="13">
    <source>
        <dbReference type="Proteomes" id="UP000051166"/>
    </source>
</evidence>
<dbReference type="RefSeq" id="WP_054757986.1">
    <property type="nucleotide sequence ID" value="NZ_AZFQ01000054.1"/>
</dbReference>
<dbReference type="OrthoDB" id="9807469at2"/>
<dbReference type="InterPro" id="IPR005481">
    <property type="entry name" value="BC-like_N"/>
</dbReference>
<evidence type="ECO:0000256" key="7">
    <source>
        <dbReference type="ARBA" id="ARBA00023267"/>
    </source>
</evidence>